<name>A0A8X6T7M9_NEPPI</name>
<protein>
    <submittedName>
        <fullName evidence="2">Integrase catalytic domain-containing protein</fullName>
    </submittedName>
</protein>
<comment type="caution">
    <text evidence="2">The sequence shown here is derived from an EMBL/GenBank/DDBJ whole genome shotgun (WGS) entry which is preliminary data.</text>
</comment>
<feature type="region of interest" description="Disordered" evidence="1">
    <location>
        <begin position="66"/>
        <end position="112"/>
    </location>
</feature>
<gene>
    <name evidence="2" type="primary">AVEN_40948_1</name>
    <name evidence="2" type="ORF">NPIL_346481</name>
</gene>
<evidence type="ECO:0000256" key="1">
    <source>
        <dbReference type="SAM" id="MobiDB-lite"/>
    </source>
</evidence>
<dbReference type="OrthoDB" id="6459253at2759"/>
<reference evidence="2" key="1">
    <citation type="submission" date="2020-08" db="EMBL/GenBank/DDBJ databases">
        <title>Multicomponent nature underlies the extraordinary mechanical properties of spider dragline silk.</title>
        <authorList>
            <person name="Kono N."/>
            <person name="Nakamura H."/>
            <person name="Mori M."/>
            <person name="Yoshida Y."/>
            <person name="Ohtoshi R."/>
            <person name="Malay A.D."/>
            <person name="Moran D.A.P."/>
            <person name="Tomita M."/>
            <person name="Numata K."/>
            <person name="Arakawa K."/>
        </authorList>
    </citation>
    <scope>NUCLEOTIDE SEQUENCE</scope>
</reference>
<sequence length="112" mass="12716">MHLVHATSVPYLLSVSCPFSEQDGVVHLAKIRKKHGDLLQPIQRLYPLEVSSPIDKDLRQQIESDFKHDERNISSDSLPLVSDSGEGLPPTSVHHQINRYGRTLRAPRRMDL</sequence>
<dbReference type="EMBL" id="BMAW01098640">
    <property type="protein sequence ID" value="GFS85847.1"/>
    <property type="molecule type" value="Genomic_DNA"/>
</dbReference>
<evidence type="ECO:0000313" key="3">
    <source>
        <dbReference type="Proteomes" id="UP000887013"/>
    </source>
</evidence>
<dbReference type="AlphaFoldDB" id="A0A8X6T7M9"/>
<dbReference type="Proteomes" id="UP000887013">
    <property type="component" value="Unassembled WGS sequence"/>
</dbReference>
<evidence type="ECO:0000313" key="2">
    <source>
        <dbReference type="EMBL" id="GFS85847.1"/>
    </source>
</evidence>
<keyword evidence="3" id="KW-1185">Reference proteome</keyword>
<organism evidence="2 3">
    <name type="scientific">Nephila pilipes</name>
    <name type="common">Giant wood spider</name>
    <name type="synonym">Nephila maculata</name>
    <dbReference type="NCBI Taxonomy" id="299642"/>
    <lineage>
        <taxon>Eukaryota</taxon>
        <taxon>Metazoa</taxon>
        <taxon>Ecdysozoa</taxon>
        <taxon>Arthropoda</taxon>
        <taxon>Chelicerata</taxon>
        <taxon>Arachnida</taxon>
        <taxon>Araneae</taxon>
        <taxon>Araneomorphae</taxon>
        <taxon>Entelegynae</taxon>
        <taxon>Araneoidea</taxon>
        <taxon>Nephilidae</taxon>
        <taxon>Nephila</taxon>
    </lineage>
</organism>
<proteinExistence type="predicted"/>
<accession>A0A8X6T7M9</accession>